<dbReference type="InterPro" id="IPR052050">
    <property type="entry name" value="SecEffector_AnkRepeat"/>
</dbReference>
<comment type="caution">
    <text evidence="1">The sequence shown here is derived from an EMBL/GenBank/DDBJ whole genome shotgun (WGS) entry which is preliminary data.</text>
</comment>
<dbReference type="InterPro" id="IPR036770">
    <property type="entry name" value="Ankyrin_rpt-contain_sf"/>
</dbReference>
<accession>A0ABR4N5V7</accession>
<gene>
    <name evidence="1" type="ORF">HK105_205460</name>
</gene>
<dbReference type="Gene3D" id="1.25.40.20">
    <property type="entry name" value="Ankyrin repeat-containing domain"/>
    <property type="match status" value="1"/>
</dbReference>
<organism evidence="1 2">
    <name type="scientific">Polyrhizophydium stewartii</name>
    <dbReference type="NCBI Taxonomy" id="2732419"/>
    <lineage>
        <taxon>Eukaryota</taxon>
        <taxon>Fungi</taxon>
        <taxon>Fungi incertae sedis</taxon>
        <taxon>Chytridiomycota</taxon>
        <taxon>Chytridiomycota incertae sedis</taxon>
        <taxon>Chytridiomycetes</taxon>
        <taxon>Rhizophydiales</taxon>
        <taxon>Rhizophydiales incertae sedis</taxon>
        <taxon>Polyrhizophydium</taxon>
    </lineage>
</organism>
<evidence type="ECO:0008006" key="3">
    <source>
        <dbReference type="Google" id="ProtNLM"/>
    </source>
</evidence>
<reference evidence="1 2" key="1">
    <citation type="submission" date="2023-09" db="EMBL/GenBank/DDBJ databases">
        <title>Pangenome analysis of Batrachochytrium dendrobatidis and related Chytrids.</title>
        <authorList>
            <person name="Yacoub M.N."/>
            <person name="Stajich J.E."/>
            <person name="James T.Y."/>
        </authorList>
    </citation>
    <scope>NUCLEOTIDE SEQUENCE [LARGE SCALE GENOMIC DNA]</scope>
    <source>
        <strain evidence="1 2">JEL0888</strain>
    </source>
</reference>
<proteinExistence type="predicted"/>
<dbReference type="Proteomes" id="UP001527925">
    <property type="component" value="Unassembled WGS sequence"/>
</dbReference>
<evidence type="ECO:0000313" key="1">
    <source>
        <dbReference type="EMBL" id="KAL2914918.1"/>
    </source>
</evidence>
<dbReference type="EMBL" id="JADGIZ020000028">
    <property type="protein sequence ID" value="KAL2914918.1"/>
    <property type="molecule type" value="Genomic_DNA"/>
</dbReference>
<dbReference type="PANTHER" id="PTHR46586">
    <property type="entry name" value="ANKYRIN REPEAT-CONTAINING PROTEIN"/>
    <property type="match status" value="1"/>
</dbReference>
<protein>
    <recommendedName>
        <fullName evidence="3">Ankyrin repeat protein</fullName>
    </recommendedName>
</protein>
<name>A0ABR4N5V7_9FUNG</name>
<dbReference type="PANTHER" id="PTHR46586:SF3">
    <property type="entry name" value="ANKYRIN REPEAT-CONTAINING PROTEIN"/>
    <property type="match status" value="1"/>
</dbReference>
<sequence length="462" mass="50444">MAAPPPGRSHWDRLPQELRSLALAHTTPALRAFCRCTRRGLLPLELGSLGKPAREQIWVEVLESGWDGDLKLLPLIHNESPVFLAAASRPMFERLRAAGVQVARSTELRLAVRHGWADIIGDTNPGDIARAAACEGATDVLAGLADEGRLALKPWLAAEAAGEGHAGTVMWLHAHMRGAAWPTTVMDAAAGSGNLDLVVWLHNNTSGGCTVQAIENAAKGGHLATIKWLAQNRSEGCNIWAFKLAANGGHVDVLEFLRRRFPSVFHSVITELYKNAQHLCVLEWLKQHRPDALKYIVARRTFTSAGAEVAKWLCSNTDYEPDSRALLSALENNNVELVDWLVRCKGVDVAADMFNSILHGSNTAALAWVIRHDGRWAGVMAERFAVSSSRSLIGWLHVRHPGSVGQGALEAAILAKREVMVRYLLNHVHGVEWDLVRARDLSIAVGESSVLALLNDELRCQS</sequence>
<dbReference type="SUPFAM" id="SSF48403">
    <property type="entry name" value="Ankyrin repeat"/>
    <property type="match status" value="1"/>
</dbReference>
<keyword evidence="2" id="KW-1185">Reference proteome</keyword>
<evidence type="ECO:0000313" key="2">
    <source>
        <dbReference type="Proteomes" id="UP001527925"/>
    </source>
</evidence>